<reference evidence="1 2" key="1">
    <citation type="submission" date="2024-01" db="EMBL/GenBank/DDBJ databases">
        <title>The complete chloroplast genome sequence of Lithospermum erythrorhizon: insights into the phylogenetic relationship among Boraginaceae species and the maternal lineages of purple gromwells.</title>
        <authorList>
            <person name="Okada T."/>
            <person name="Watanabe K."/>
        </authorList>
    </citation>
    <scope>NUCLEOTIDE SEQUENCE [LARGE SCALE GENOMIC DNA]</scope>
</reference>
<organism evidence="1 2">
    <name type="scientific">Lithospermum erythrorhizon</name>
    <name type="common">Purple gromwell</name>
    <name type="synonym">Lithospermum officinale var. erythrorhizon</name>
    <dbReference type="NCBI Taxonomy" id="34254"/>
    <lineage>
        <taxon>Eukaryota</taxon>
        <taxon>Viridiplantae</taxon>
        <taxon>Streptophyta</taxon>
        <taxon>Embryophyta</taxon>
        <taxon>Tracheophyta</taxon>
        <taxon>Spermatophyta</taxon>
        <taxon>Magnoliopsida</taxon>
        <taxon>eudicotyledons</taxon>
        <taxon>Gunneridae</taxon>
        <taxon>Pentapetalae</taxon>
        <taxon>asterids</taxon>
        <taxon>lamiids</taxon>
        <taxon>Boraginales</taxon>
        <taxon>Boraginaceae</taxon>
        <taxon>Boraginoideae</taxon>
        <taxon>Lithospermeae</taxon>
        <taxon>Lithospermum</taxon>
    </lineage>
</organism>
<name>A0AAV3NY69_LITER</name>
<gene>
    <name evidence="1" type="ORF">LIER_04304</name>
</gene>
<keyword evidence="2" id="KW-1185">Reference proteome</keyword>
<accession>A0AAV3NY69</accession>
<sequence length="94" mass="10482">MGMICSGEFGTHCSKVTIKFLKHEKYREMERALPEYKAFWFVLTFSENCTAVQMNFIPVSLPGATVQAGLICTATLLPNVVAKLEKLQKGGRLL</sequence>
<comment type="caution">
    <text evidence="1">The sequence shown here is derived from an EMBL/GenBank/DDBJ whole genome shotgun (WGS) entry which is preliminary data.</text>
</comment>
<evidence type="ECO:0000313" key="1">
    <source>
        <dbReference type="EMBL" id="GAA0143681.1"/>
    </source>
</evidence>
<evidence type="ECO:0000313" key="2">
    <source>
        <dbReference type="Proteomes" id="UP001454036"/>
    </source>
</evidence>
<dbReference type="Proteomes" id="UP001454036">
    <property type="component" value="Unassembled WGS sequence"/>
</dbReference>
<dbReference type="AlphaFoldDB" id="A0AAV3NY69"/>
<proteinExistence type="predicted"/>
<protein>
    <submittedName>
        <fullName evidence="1">Uncharacterized protein</fullName>
    </submittedName>
</protein>
<dbReference type="EMBL" id="BAABME010000545">
    <property type="protein sequence ID" value="GAA0143681.1"/>
    <property type="molecule type" value="Genomic_DNA"/>
</dbReference>